<reference evidence="2" key="1">
    <citation type="submission" date="2017-03" db="EMBL/GenBank/DDBJ databases">
        <authorList>
            <person name="Herbold C."/>
        </authorList>
    </citation>
    <scope>NUCLEOTIDE SEQUENCE [LARGE SCALE GENOMIC DNA]</scope>
</reference>
<name>A0A2H1FIT2_9ARCH</name>
<sequence>MEKYLKTLSRPEARHRYWHIQKEGREFFPESLQVFKLKFDGKIYDMKVNHKDDIMTGQLYEKFRFMEGDRITVTRKKQGVYELESPDTKPYPEL</sequence>
<evidence type="ECO:0000313" key="1">
    <source>
        <dbReference type="EMBL" id="SMH72602.1"/>
    </source>
</evidence>
<organism evidence="1 2">
    <name type="scientific">Candidatus Nitrosotalea okcheonensis</name>
    <dbReference type="NCBI Taxonomy" id="1903276"/>
    <lineage>
        <taxon>Archaea</taxon>
        <taxon>Nitrososphaerota</taxon>
        <taxon>Nitrososphaeria</taxon>
        <taxon>Nitrosotaleales</taxon>
        <taxon>Nitrosotaleaceae</taxon>
        <taxon>Nitrosotalea</taxon>
    </lineage>
</organism>
<keyword evidence="2" id="KW-1185">Reference proteome</keyword>
<gene>
    <name evidence="1" type="ORF">NCS_30442</name>
</gene>
<dbReference type="Proteomes" id="UP000230607">
    <property type="component" value="Chromosome 1"/>
</dbReference>
<dbReference type="EMBL" id="LT841358">
    <property type="protein sequence ID" value="SMH72602.1"/>
    <property type="molecule type" value="Genomic_DNA"/>
</dbReference>
<dbReference type="RefSeq" id="WP_157928340.1">
    <property type="nucleotide sequence ID" value="NZ_LT841358.1"/>
</dbReference>
<evidence type="ECO:0000313" key="2">
    <source>
        <dbReference type="Proteomes" id="UP000230607"/>
    </source>
</evidence>
<proteinExistence type="predicted"/>
<dbReference type="OrthoDB" id="375113at2157"/>
<accession>A0A2H1FIT2</accession>
<protein>
    <submittedName>
        <fullName evidence="1">Uncharacterized protein</fullName>
    </submittedName>
</protein>
<dbReference type="AlphaFoldDB" id="A0A2H1FIT2"/>